<accession>A0A6J4VEE7</accession>
<dbReference type="Pfam" id="PF01972">
    <property type="entry name" value="SDH_protease"/>
    <property type="match status" value="1"/>
</dbReference>
<evidence type="ECO:0000313" key="2">
    <source>
        <dbReference type="EMBL" id="CAA9576396.1"/>
    </source>
</evidence>
<dbReference type="GO" id="GO:0006508">
    <property type="term" value="P:proteolysis"/>
    <property type="evidence" value="ECO:0007669"/>
    <property type="project" value="UniProtKB-KW"/>
</dbReference>
<dbReference type="NCBIfam" id="NF047768">
    <property type="entry name" value="Clp_like_SDH"/>
    <property type="match status" value="1"/>
</dbReference>
<evidence type="ECO:0000256" key="1">
    <source>
        <dbReference type="SAM" id="MobiDB-lite"/>
    </source>
</evidence>
<proteinExistence type="predicted"/>
<dbReference type="PANTHER" id="PTHR35984">
    <property type="entry name" value="PERIPLASMIC SERINE PROTEASE"/>
    <property type="match status" value="1"/>
</dbReference>
<keyword evidence="2" id="KW-0645">Protease</keyword>
<dbReference type="GO" id="GO:0016020">
    <property type="term" value="C:membrane"/>
    <property type="evidence" value="ECO:0007669"/>
    <property type="project" value="InterPro"/>
</dbReference>
<name>A0A6J4VEE7_9CYAN</name>
<reference evidence="2" key="1">
    <citation type="submission" date="2020-02" db="EMBL/GenBank/DDBJ databases">
        <authorList>
            <person name="Meier V. D."/>
        </authorList>
    </citation>
    <scope>NUCLEOTIDE SEQUENCE</scope>
    <source>
        <strain evidence="2">AVDCRST_MAG81</strain>
    </source>
</reference>
<sequence>MNFNFFNLFWIFLFLASLQPAWQRRATEFRRVQALRQFEQQRNSRVIFLIHRQESISLLGIPLSRYISIEDSEQVLRAIRLTPPDVPIDLILHTPGGLVLATEQIARALIRHRAKVTVFVPHYAMSGGTMLALAADEIVMDENAVLGPVDPQLGNLAAASILRVVDQKPIAEIDDQTLIMADLSRKAIAQVQRFVRTLLEDVVPQPKVQPDKVDGIVDMLTTGRVTHDYPITVEEATKLGLPITAGLPKMIYNIMDLYPQPQGGRPSVQYIPLPYQPRIPLPEPKGRPLPEGAQNR</sequence>
<protein>
    <submittedName>
        <fullName evidence="2">Periplasmic serine proteases (ClpP class)</fullName>
    </submittedName>
</protein>
<dbReference type="InterPro" id="IPR002825">
    <property type="entry name" value="Pept_S49_ser-pept_pro"/>
</dbReference>
<dbReference type="PANTHER" id="PTHR35984:SF1">
    <property type="entry name" value="PERIPLASMIC SERINE PROTEASE"/>
    <property type="match status" value="1"/>
</dbReference>
<dbReference type="Gene3D" id="3.90.226.10">
    <property type="entry name" value="2-enoyl-CoA Hydratase, Chain A, domain 1"/>
    <property type="match status" value="1"/>
</dbReference>
<dbReference type="InterPro" id="IPR029045">
    <property type="entry name" value="ClpP/crotonase-like_dom_sf"/>
</dbReference>
<feature type="region of interest" description="Disordered" evidence="1">
    <location>
        <begin position="276"/>
        <end position="296"/>
    </location>
</feature>
<dbReference type="GO" id="GO:0008233">
    <property type="term" value="F:peptidase activity"/>
    <property type="evidence" value="ECO:0007669"/>
    <property type="project" value="UniProtKB-KW"/>
</dbReference>
<gene>
    <name evidence="2" type="ORF">AVDCRST_MAG81-2411</name>
</gene>
<dbReference type="SUPFAM" id="SSF52096">
    <property type="entry name" value="ClpP/crotonase"/>
    <property type="match status" value="1"/>
</dbReference>
<keyword evidence="2" id="KW-0378">Hydrolase</keyword>
<dbReference type="EMBL" id="CADCWO010000126">
    <property type="protein sequence ID" value="CAA9576396.1"/>
    <property type="molecule type" value="Genomic_DNA"/>
</dbReference>
<dbReference type="AlphaFoldDB" id="A0A6J4VEE7"/>
<organism evidence="2">
    <name type="scientific">uncultured Synechococcales cyanobacterium</name>
    <dbReference type="NCBI Taxonomy" id="1936017"/>
    <lineage>
        <taxon>Bacteria</taxon>
        <taxon>Bacillati</taxon>
        <taxon>Cyanobacteriota</taxon>
        <taxon>Cyanophyceae</taxon>
        <taxon>Synechococcales</taxon>
        <taxon>environmental samples</taxon>
    </lineage>
</organism>